<dbReference type="RefSeq" id="WP_230003065.1">
    <property type="nucleotide sequence ID" value="NZ_CP087134.1"/>
</dbReference>
<feature type="transmembrane region" description="Helical" evidence="1">
    <location>
        <begin position="7"/>
        <end position="29"/>
    </location>
</feature>
<reference evidence="2 3" key="1">
    <citation type="submission" date="2023-11" db="EMBL/GenBank/DDBJ databases">
        <title>Unpublished Manusciprt.</title>
        <authorList>
            <person name="Saticioglu I.B."/>
            <person name="Ay H."/>
            <person name="Ajmi N."/>
            <person name="Altun S."/>
            <person name="Duman M."/>
        </authorList>
    </citation>
    <scope>NUCLEOTIDE SEQUENCE [LARGE SCALE GENOMIC DNA]</scope>
    <source>
        <strain evidence="2 3">Fl-318</strain>
    </source>
</reference>
<organism evidence="2 3">
    <name type="scientific">Flavobacterium cupriresistens</name>
    <dbReference type="NCBI Taxonomy" id="2893885"/>
    <lineage>
        <taxon>Bacteria</taxon>
        <taxon>Pseudomonadati</taxon>
        <taxon>Bacteroidota</taxon>
        <taxon>Flavobacteriia</taxon>
        <taxon>Flavobacteriales</taxon>
        <taxon>Flavobacteriaceae</taxon>
        <taxon>Flavobacterium</taxon>
    </lineage>
</organism>
<dbReference type="InterPro" id="IPR011727">
    <property type="entry name" value="CHP02117"/>
</dbReference>
<dbReference type="EMBL" id="JAWXVI010000006">
    <property type="protein sequence ID" value="MDX6189898.1"/>
    <property type="molecule type" value="Genomic_DNA"/>
</dbReference>
<gene>
    <name evidence="2" type="ORF">SGQ83_11105</name>
</gene>
<keyword evidence="3" id="KW-1185">Reference proteome</keyword>
<dbReference type="Pfam" id="PF09601">
    <property type="entry name" value="DUF2459"/>
    <property type="match status" value="1"/>
</dbReference>
<comment type="caution">
    <text evidence="2">The sequence shown here is derived from an EMBL/GenBank/DDBJ whole genome shotgun (WGS) entry which is preliminary data.</text>
</comment>
<keyword evidence="1" id="KW-0472">Membrane</keyword>
<evidence type="ECO:0000313" key="3">
    <source>
        <dbReference type="Proteomes" id="UP001273350"/>
    </source>
</evidence>
<keyword evidence="1" id="KW-1133">Transmembrane helix</keyword>
<dbReference type="Proteomes" id="UP001273350">
    <property type="component" value="Unassembled WGS sequence"/>
</dbReference>
<evidence type="ECO:0000313" key="2">
    <source>
        <dbReference type="EMBL" id="MDX6189898.1"/>
    </source>
</evidence>
<proteinExistence type="predicted"/>
<evidence type="ECO:0000256" key="1">
    <source>
        <dbReference type="SAM" id="Phobius"/>
    </source>
</evidence>
<sequence>MKKALKILLKSILFFLGFVLLYIATAFVLSKITVDKEPDTKPEVQIFILTNGVHTDIVMPVKNDQIDWSQQVQFKNTKAADSTYNYIAMGWGDKGFYLETPDWSDLRASVALKAATGLGKTAIHTTYYRQMKLGDDCKSMMISKEQYSRLIAYVTASFQKDSSGNFIPIKTDANYSRTDAFYEANGSYSLTHTCNTWANNALKASGQKCCFWTPMDTPIFSKYN</sequence>
<accession>A0ABU4RDF5</accession>
<name>A0ABU4RDF5_9FLAO</name>
<keyword evidence="1" id="KW-0812">Transmembrane</keyword>
<protein>
    <submittedName>
        <fullName evidence="2">TIGR02117 family protein</fullName>
    </submittedName>
</protein>
<dbReference type="NCBIfam" id="TIGR02117">
    <property type="entry name" value="chp_urease_rgn"/>
    <property type="match status" value="1"/>
</dbReference>